<keyword evidence="3" id="KW-1185">Reference proteome</keyword>
<feature type="transmembrane region" description="Helical" evidence="1">
    <location>
        <begin position="29"/>
        <end position="54"/>
    </location>
</feature>
<feature type="transmembrane region" description="Helical" evidence="1">
    <location>
        <begin position="194"/>
        <end position="213"/>
    </location>
</feature>
<accession>A0ABP9D9N7</accession>
<proteinExistence type="predicted"/>
<feature type="transmembrane region" description="Helical" evidence="1">
    <location>
        <begin position="290"/>
        <end position="314"/>
    </location>
</feature>
<name>A0ABP9D9N7_9ACTN</name>
<keyword evidence="1" id="KW-0812">Transmembrane</keyword>
<reference evidence="3" key="1">
    <citation type="journal article" date="2019" name="Int. J. Syst. Evol. Microbiol.">
        <title>The Global Catalogue of Microorganisms (GCM) 10K type strain sequencing project: providing services to taxonomists for standard genome sequencing and annotation.</title>
        <authorList>
            <consortium name="The Broad Institute Genomics Platform"/>
            <consortium name="The Broad Institute Genome Sequencing Center for Infectious Disease"/>
            <person name="Wu L."/>
            <person name="Ma J."/>
        </authorList>
    </citation>
    <scope>NUCLEOTIDE SEQUENCE [LARGE SCALE GENOMIC DNA]</scope>
    <source>
        <strain evidence="3">JCM 13006</strain>
    </source>
</reference>
<organism evidence="2 3">
    <name type="scientific">Kitasatospora terrestris</name>
    <dbReference type="NCBI Taxonomy" id="258051"/>
    <lineage>
        <taxon>Bacteria</taxon>
        <taxon>Bacillati</taxon>
        <taxon>Actinomycetota</taxon>
        <taxon>Actinomycetes</taxon>
        <taxon>Kitasatosporales</taxon>
        <taxon>Streptomycetaceae</taxon>
        <taxon>Kitasatospora</taxon>
    </lineage>
</organism>
<protein>
    <submittedName>
        <fullName evidence="2">Uncharacterized protein</fullName>
    </submittedName>
</protein>
<gene>
    <name evidence="2" type="ORF">GCM10023235_08920</name>
</gene>
<keyword evidence="1" id="KW-0472">Membrane</keyword>
<dbReference type="EMBL" id="BAABIS010000001">
    <property type="protein sequence ID" value="GAA4836255.1"/>
    <property type="molecule type" value="Genomic_DNA"/>
</dbReference>
<comment type="caution">
    <text evidence="2">The sequence shown here is derived from an EMBL/GenBank/DDBJ whole genome shotgun (WGS) entry which is preliminary data.</text>
</comment>
<feature type="transmembrane region" description="Helical" evidence="1">
    <location>
        <begin position="66"/>
        <end position="86"/>
    </location>
</feature>
<feature type="transmembrane region" description="Helical" evidence="1">
    <location>
        <begin position="98"/>
        <end position="124"/>
    </location>
</feature>
<evidence type="ECO:0000256" key="1">
    <source>
        <dbReference type="SAM" id="Phobius"/>
    </source>
</evidence>
<dbReference type="Proteomes" id="UP001501752">
    <property type="component" value="Unassembled WGS sequence"/>
</dbReference>
<evidence type="ECO:0000313" key="3">
    <source>
        <dbReference type="Proteomes" id="UP001501752"/>
    </source>
</evidence>
<sequence>MAVPTGPDRDGAAAREHAERGRGLRWRRWPLWVPAAAAVWGVLYAAVEVVWASAGATVPWTAHVSYAPAVHLLLAALALLAGGACLATTRTLGRPGRVAVATGLTTALPVFVAGTAGLPIHVVTLATFSGIESATGLAQVLLDTAGATVLLLAGLSYRRRLRGACPRCGRPHPGPADGPLVHPAASRAPVRTRAAAYLLVCGLLPWAAAKTVWTLGGSALGVSGDDWEATVDVRASGPSKALASAGIDVTVLAATVGVLLLLGLLHAWGQVFPRWVPFLSGRRVPRLLPLLPAWLTGFPLAMYGTVLTVAAPLVALGVLPGVEPSPPFTTRSGITWMIGFGGLAFAGLGLGLVVAAGSYAARTRPVCAGAGAVAGPFGSDRRGACGPRHIGA</sequence>
<feature type="transmembrane region" description="Helical" evidence="1">
    <location>
        <begin position="249"/>
        <end position="269"/>
    </location>
</feature>
<feature type="transmembrane region" description="Helical" evidence="1">
    <location>
        <begin position="136"/>
        <end position="157"/>
    </location>
</feature>
<feature type="transmembrane region" description="Helical" evidence="1">
    <location>
        <begin position="334"/>
        <end position="355"/>
    </location>
</feature>
<evidence type="ECO:0000313" key="2">
    <source>
        <dbReference type="EMBL" id="GAA4836255.1"/>
    </source>
</evidence>
<keyword evidence="1" id="KW-1133">Transmembrane helix</keyword>